<dbReference type="Proteomes" id="UP000031843">
    <property type="component" value="Chromosome main"/>
</dbReference>
<dbReference type="EMBL" id="CP010536">
    <property type="protein sequence ID" value="AJG19764.1"/>
    <property type="molecule type" value="Genomic_DNA"/>
</dbReference>
<protein>
    <submittedName>
        <fullName evidence="1">Uncharacterized protein</fullName>
    </submittedName>
</protein>
<proteinExistence type="predicted"/>
<reference evidence="1 2" key="1">
    <citation type="journal article" date="2015" name="Genome Announc.">
        <title>Complete Genome Sequence of Cupriavidus basilensis 4G11, Isolated from the Oak Ridge Field Research Center Site.</title>
        <authorList>
            <person name="Ray J."/>
            <person name="Waters R.J."/>
            <person name="Skerker J.M."/>
            <person name="Kuehl J.V."/>
            <person name="Price M.N."/>
            <person name="Huang J."/>
            <person name="Chakraborty R."/>
            <person name="Arkin A.P."/>
            <person name="Deutschbauer A."/>
        </authorList>
    </citation>
    <scope>NUCLEOTIDE SEQUENCE [LARGE SCALE GENOMIC DNA]</scope>
    <source>
        <strain evidence="1">4G11</strain>
    </source>
</reference>
<organism evidence="1 2">
    <name type="scientific">Cupriavidus basilensis</name>
    <dbReference type="NCBI Taxonomy" id="68895"/>
    <lineage>
        <taxon>Bacteria</taxon>
        <taxon>Pseudomonadati</taxon>
        <taxon>Pseudomonadota</taxon>
        <taxon>Betaproteobacteria</taxon>
        <taxon>Burkholderiales</taxon>
        <taxon>Burkholderiaceae</taxon>
        <taxon>Cupriavidus</taxon>
    </lineage>
</organism>
<evidence type="ECO:0000313" key="1">
    <source>
        <dbReference type="EMBL" id="AJG19764.1"/>
    </source>
</evidence>
<dbReference type="STRING" id="68895.RR42_m2372"/>
<dbReference type="KEGG" id="cbw:RR42_m2372"/>
<dbReference type="AlphaFoldDB" id="A0A0C4YC71"/>
<sequence>MGINKHLDATIPELGGARRDATALWALFTDTVEGLAGQYL</sequence>
<gene>
    <name evidence="1" type="ORF">RR42_m2372</name>
</gene>
<accession>A0A0C4YC71</accession>
<evidence type="ECO:0000313" key="2">
    <source>
        <dbReference type="Proteomes" id="UP000031843"/>
    </source>
</evidence>
<keyword evidence="2" id="KW-1185">Reference proteome</keyword>
<name>A0A0C4YC71_9BURK</name>